<dbReference type="SUPFAM" id="SSF50978">
    <property type="entry name" value="WD40 repeat-like"/>
    <property type="match status" value="1"/>
</dbReference>
<dbReference type="InterPro" id="IPR036322">
    <property type="entry name" value="WD40_repeat_dom_sf"/>
</dbReference>
<name>K1Q3Z4_MAGGI</name>
<evidence type="ECO:0000313" key="2">
    <source>
        <dbReference type="EMBL" id="EKC31282.1"/>
    </source>
</evidence>
<dbReference type="PANTHER" id="PTHR14593">
    <property type="entry name" value="WD REPEAT-CONTAINING PROTEIN 11"/>
    <property type="match status" value="1"/>
</dbReference>
<reference evidence="2" key="1">
    <citation type="journal article" date="2012" name="Nature">
        <title>The oyster genome reveals stress adaptation and complexity of shell formation.</title>
        <authorList>
            <person name="Zhang G."/>
            <person name="Fang X."/>
            <person name="Guo X."/>
            <person name="Li L."/>
            <person name="Luo R."/>
            <person name="Xu F."/>
            <person name="Yang P."/>
            <person name="Zhang L."/>
            <person name="Wang X."/>
            <person name="Qi H."/>
            <person name="Xiong Z."/>
            <person name="Que H."/>
            <person name="Xie Y."/>
            <person name="Holland P.W."/>
            <person name="Paps J."/>
            <person name="Zhu Y."/>
            <person name="Wu F."/>
            <person name="Chen Y."/>
            <person name="Wang J."/>
            <person name="Peng C."/>
            <person name="Meng J."/>
            <person name="Yang L."/>
            <person name="Liu J."/>
            <person name="Wen B."/>
            <person name="Zhang N."/>
            <person name="Huang Z."/>
            <person name="Zhu Q."/>
            <person name="Feng Y."/>
            <person name="Mount A."/>
            <person name="Hedgecock D."/>
            <person name="Xu Z."/>
            <person name="Liu Y."/>
            <person name="Domazet-Loso T."/>
            <person name="Du Y."/>
            <person name="Sun X."/>
            <person name="Zhang S."/>
            <person name="Liu B."/>
            <person name="Cheng P."/>
            <person name="Jiang X."/>
            <person name="Li J."/>
            <person name="Fan D."/>
            <person name="Wang W."/>
            <person name="Fu W."/>
            <person name="Wang T."/>
            <person name="Wang B."/>
            <person name="Zhang J."/>
            <person name="Peng Z."/>
            <person name="Li Y."/>
            <person name="Li N."/>
            <person name="Wang J."/>
            <person name="Chen M."/>
            <person name="He Y."/>
            <person name="Tan F."/>
            <person name="Song X."/>
            <person name="Zheng Q."/>
            <person name="Huang R."/>
            <person name="Yang H."/>
            <person name="Du X."/>
            <person name="Chen L."/>
            <person name="Yang M."/>
            <person name="Gaffney P.M."/>
            <person name="Wang S."/>
            <person name="Luo L."/>
            <person name="She Z."/>
            <person name="Ming Y."/>
            <person name="Huang W."/>
            <person name="Zhang S."/>
            <person name="Huang B."/>
            <person name="Zhang Y."/>
            <person name="Qu T."/>
            <person name="Ni P."/>
            <person name="Miao G."/>
            <person name="Wang J."/>
            <person name="Wang Q."/>
            <person name="Steinberg C.E."/>
            <person name="Wang H."/>
            <person name="Li N."/>
            <person name="Qian L."/>
            <person name="Zhang G."/>
            <person name="Li Y."/>
            <person name="Yang H."/>
            <person name="Liu X."/>
            <person name="Wang J."/>
            <person name="Yin Y."/>
            <person name="Wang J."/>
        </authorList>
    </citation>
    <scope>NUCLEOTIDE SEQUENCE [LARGE SCALE GENOMIC DNA]</scope>
    <source>
        <strain evidence="2">05x7-T-G4-1.051#20</strain>
    </source>
</reference>
<dbReference type="Pfam" id="PF23751">
    <property type="entry name" value="Beta-prop_WDR11_1st"/>
    <property type="match status" value="1"/>
</dbReference>
<gene>
    <name evidence="2" type="ORF">CGI_10007504</name>
</gene>
<dbReference type="InterPro" id="IPR039694">
    <property type="entry name" value="WDR11"/>
</dbReference>
<evidence type="ECO:0000259" key="1">
    <source>
        <dbReference type="Pfam" id="PF23751"/>
    </source>
</evidence>
<dbReference type="Gene3D" id="2.130.10.10">
    <property type="entry name" value="YVTN repeat-like/Quinoprotein amine dehydrogenase"/>
    <property type="match status" value="2"/>
</dbReference>
<dbReference type="EMBL" id="JH816462">
    <property type="protein sequence ID" value="EKC31282.1"/>
    <property type="molecule type" value="Genomic_DNA"/>
</dbReference>
<dbReference type="HOGENOM" id="CLU_434946_0_0_1"/>
<organism evidence="2">
    <name type="scientific">Magallana gigas</name>
    <name type="common">Pacific oyster</name>
    <name type="synonym">Crassostrea gigas</name>
    <dbReference type="NCBI Taxonomy" id="29159"/>
    <lineage>
        <taxon>Eukaryota</taxon>
        <taxon>Metazoa</taxon>
        <taxon>Spiralia</taxon>
        <taxon>Lophotrochozoa</taxon>
        <taxon>Mollusca</taxon>
        <taxon>Bivalvia</taxon>
        <taxon>Autobranchia</taxon>
        <taxon>Pteriomorphia</taxon>
        <taxon>Ostreida</taxon>
        <taxon>Ostreoidea</taxon>
        <taxon>Ostreidae</taxon>
        <taxon>Magallana</taxon>
    </lineage>
</organism>
<sequence>MAGVRCLFFLVKWAKENYHHDLGNPYSLRLASGDSNGVIIVWDVSAGVAKAEFSEGTKPIQDLEWLTYQDASHDLLVALHPPYSLVLWNADTGTKLWKKSYTEPLLSFSFDPFNSKNVAFLGSDCIVFIDDFSVTKTPSSNGKKFFISSPSSSATNLKTDGSTSSIEKKAASKNLAERMSKILVEEGTSKKSTREDSDQVMLNDCIQLLYHQSCRHHLVLVYTREILILDLEINQTVGIIPLERAGSPFVQVVSFRQRDVLLCLHENGSVSARIRRKTNAITTPASEGHGAFDDSPPPISMDVTYDLRCQSDGMRVTRHSRVSSMACCPVSEKSVGLVVTDSRILFWDMMLLSGGIDSEPGPASDKKLKFPVVSDVPPPKISLSDMIGQLPVVNPDHPSVLKGRAAALKFVITGLLNGVVSPVTCLRMCPPLTTKNWSVYEPLIAVGSSTGVVQIINISSGLIVKEYSVHTGTSVCLSICSSHLRHLQQSKRSRVLSKIPYTRNRKSGEHSRVLSLKNKPQGIEWCSLKSFLSYSYPSAGTSGLVKNDLIIQGKVKPVRANRDQESPIEILRVSCLNVVSACPLHAPHRHSILLGSCLRSQRTDIQEFCDQLMPNMGPNLLFGKGFGHR</sequence>
<accession>K1Q3Z4</accession>
<proteinExistence type="predicted"/>
<protein>
    <submittedName>
        <fullName evidence="2">Bromodomain and WD repeat-containing protein 2</fullName>
    </submittedName>
</protein>
<dbReference type="GO" id="GO:0005737">
    <property type="term" value="C:cytoplasm"/>
    <property type="evidence" value="ECO:0007669"/>
    <property type="project" value="TreeGrafter"/>
</dbReference>
<dbReference type="InParanoid" id="K1Q3Z4"/>
<dbReference type="InterPro" id="IPR015943">
    <property type="entry name" value="WD40/YVTN_repeat-like_dom_sf"/>
</dbReference>
<dbReference type="PANTHER" id="PTHR14593:SF5">
    <property type="entry name" value="WD REPEAT-CONTAINING PROTEIN 11"/>
    <property type="match status" value="1"/>
</dbReference>
<feature type="domain" description="WDR11 first beta-propeller" evidence="1">
    <location>
        <begin position="11"/>
        <end position="279"/>
    </location>
</feature>
<dbReference type="InterPro" id="IPR057852">
    <property type="entry name" value="Beta-prop_WDR11_1st"/>
</dbReference>
<dbReference type="AlphaFoldDB" id="K1Q3Z4"/>